<dbReference type="SUPFAM" id="SSF50939">
    <property type="entry name" value="Sialidases"/>
    <property type="match status" value="1"/>
</dbReference>
<evidence type="ECO:0000313" key="2">
    <source>
        <dbReference type="Proteomes" id="UP000627446"/>
    </source>
</evidence>
<keyword evidence="2" id="KW-1185">Reference proteome</keyword>
<sequence length="255" mass="29413">MRFEGHRGRLERLSLGAYEETHYGRISDHFAYAYGFTIIEGDHTVIGPKQVIGFHDDRPDCRNVVMSDNAIFYFAENTVYRFKDAEGKLGGEQLLISVDGGKTFSQNLFPGALNSLHDPNEVAEHRIAINNFGYHRGRINSDGQRLQLELTNPLDYQQFLYFESTDLGRHWQRGITSNLPRVYSQLEVEKWRELFARNRWLDQRFKAAQQACLNAIEQACALKTENAWDAAIKPCLDRANWQLCVKEFVVPEVSH</sequence>
<dbReference type="EMBL" id="JACOFZ010000001">
    <property type="protein sequence ID" value="MBC3880965.1"/>
    <property type="molecule type" value="Genomic_DNA"/>
</dbReference>
<dbReference type="InterPro" id="IPR036278">
    <property type="entry name" value="Sialidase_sf"/>
</dbReference>
<accession>A0A923KKN0</accession>
<proteinExistence type="predicted"/>
<dbReference type="RefSeq" id="WP_186914577.1">
    <property type="nucleotide sequence ID" value="NZ_JACOFZ010000001.1"/>
</dbReference>
<evidence type="ECO:0000313" key="1">
    <source>
        <dbReference type="EMBL" id="MBC3880965.1"/>
    </source>
</evidence>
<protein>
    <submittedName>
        <fullName evidence="1">Uncharacterized protein</fullName>
    </submittedName>
</protein>
<dbReference type="Proteomes" id="UP000627446">
    <property type="component" value="Unassembled WGS sequence"/>
</dbReference>
<dbReference type="AlphaFoldDB" id="A0A923KKN0"/>
<organism evidence="1 2">
    <name type="scientific">Undibacterium nitidum</name>
    <dbReference type="NCBI Taxonomy" id="2762298"/>
    <lineage>
        <taxon>Bacteria</taxon>
        <taxon>Pseudomonadati</taxon>
        <taxon>Pseudomonadota</taxon>
        <taxon>Betaproteobacteria</taxon>
        <taxon>Burkholderiales</taxon>
        <taxon>Oxalobacteraceae</taxon>
        <taxon>Undibacterium</taxon>
    </lineage>
</organism>
<gene>
    <name evidence="1" type="ORF">H8K36_06240</name>
</gene>
<name>A0A923KKN0_9BURK</name>
<comment type="caution">
    <text evidence="1">The sequence shown here is derived from an EMBL/GenBank/DDBJ whole genome shotgun (WGS) entry which is preliminary data.</text>
</comment>
<reference evidence="1" key="1">
    <citation type="submission" date="2020-08" db="EMBL/GenBank/DDBJ databases">
        <title>Novel species isolated from subtropical streams in China.</title>
        <authorList>
            <person name="Lu H."/>
        </authorList>
    </citation>
    <scope>NUCLEOTIDE SEQUENCE</scope>
    <source>
        <strain evidence="1">LX22W</strain>
    </source>
</reference>